<dbReference type="OrthoDB" id="10602690at2759"/>
<sequence>MIAQTKAPNADQELYVTLLLHPMPITDQAQTDPQELFEKTKRHLVECLLCGCPGDTVPMMLKNPTLEREEQNYRELPHSAEN</sequence>
<organism evidence="1 2">
    <name type="scientific">Anisakis simplex</name>
    <name type="common">Herring worm</name>
    <dbReference type="NCBI Taxonomy" id="6269"/>
    <lineage>
        <taxon>Eukaryota</taxon>
        <taxon>Metazoa</taxon>
        <taxon>Ecdysozoa</taxon>
        <taxon>Nematoda</taxon>
        <taxon>Chromadorea</taxon>
        <taxon>Rhabditida</taxon>
        <taxon>Spirurina</taxon>
        <taxon>Ascaridomorpha</taxon>
        <taxon>Ascaridoidea</taxon>
        <taxon>Anisakidae</taxon>
        <taxon>Anisakis</taxon>
        <taxon>Anisakis simplex complex</taxon>
    </lineage>
</organism>
<accession>A0A3P6T5M7</accession>
<reference evidence="1 2" key="1">
    <citation type="submission" date="2018-11" db="EMBL/GenBank/DDBJ databases">
        <authorList>
            <consortium name="Pathogen Informatics"/>
        </authorList>
    </citation>
    <scope>NUCLEOTIDE SEQUENCE [LARGE SCALE GENOMIC DNA]</scope>
</reference>
<protein>
    <submittedName>
        <fullName evidence="1">Uncharacterized protein</fullName>
    </submittedName>
</protein>
<dbReference type="Proteomes" id="UP000267096">
    <property type="component" value="Unassembled WGS sequence"/>
</dbReference>
<name>A0A3P6T5M7_ANISI</name>
<keyword evidence="2" id="KW-1185">Reference proteome</keyword>
<gene>
    <name evidence="1" type="ORF">ASIM_LOCUS20862</name>
</gene>
<proteinExistence type="predicted"/>
<dbReference type="AlphaFoldDB" id="A0A3P6T5M7"/>
<evidence type="ECO:0000313" key="2">
    <source>
        <dbReference type="Proteomes" id="UP000267096"/>
    </source>
</evidence>
<dbReference type="EMBL" id="UYRR01041025">
    <property type="protein sequence ID" value="VDK80397.1"/>
    <property type="molecule type" value="Genomic_DNA"/>
</dbReference>
<feature type="non-terminal residue" evidence="1">
    <location>
        <position position="82"/>
    </location>
</feature>
<evidence type="ECO:0000313" key="1">
    <source>
        <dbReference type="EMBL" id="VDK80397.1"/>
    </source>
</evidence>